<keyword evidence="1" id="KW-0812">Transmembrane</keyword>
<evidence type="ECO:0000256" key="1">
    <source>
        <dbReference type="SAM" id="Phobius"/>
    </source>
</evidence>
<keyword evidence="3" id="KW-1185">Reference proteome</keyword>
<evidence type="ECO:0000313" key="3">
    <source>
        <dbReference type="Proteomes" id="UP000070620"/>
    </source>
</evidence>
<keyword evidence="1" id="KW-0472">Membrane</keyword>
<protein>
    <submittedName>
        <fullName evidence="2">Uncharacterized protein</fullName>
    </submittedName>
</protein>
<reference evidence="2 3" key="1">
    <citation type="submission" date="2016-01" db="EMBL/GenBank/DDBJ databases">
        <title>Whole genome sequence and analysis of Micromonospora rosaria DSM 803, which can produce antibacterial substance rosamicin.</title>
        <authorList>
            <person name="Yang H."/>
            <person name="He X."/>
            <person name="Zhu D."/>
        </authorList>
    </citation>
    <scope>NUCLEOTIDE SEQUENCE [LARGE SCALE GENOMIC DNA]</scope>
    <source>
        <strain evidence="2 3">DSM 803</strain>
    </source>
</reference>
<sequence length="79" mass="8142">MVARRRPVGTTVFYSGAVGLILIAVLPSVALAGVEVVLLHAVTTLRVACVIGVVQGALLYGSGPQTVVTICGWSRPSPR</sequence>
<dbReference type="AlphaFoldDB" id="A0A136PX62"/>
<evidence type="ECO:0000313" key="2">
    <source>
        <dbReference type="EMBL" id="KXK63070.1"/>
    </source>
</evidence>
<comment type="caution">
    <text evidence="2">The sequence shown here is derived from an EMBL/GenBank/DDBJ whole genome shotgun (WGS) entry which is preliminary data.</text>
</comment>
<proteinExistence type="predicted"/>
<gene>
    <name evidence="2" type="ORF">AWW66_05355</name>
</gene>
<name>A0A136PX62_9ACTN</name>
<dbReference type="EMBL" id="LRQV01000010">
    <property type="protein sequence ID" value="KXK63070.1"/>
    <property type="molecule type" value="Genomic_DNA"/>
</dbReference>
<feature type="transmembrane region" description="Helical" evidence="1">
    <location>
        <begin position="12"/>
        <end position="32"/>
    </location>
</feature>
<dbReference type="RefSeq" id="WP_067360559.1">
    <property type="nucleotide sequence ID" value="NZ_JBIUBN010000015.1"/>
</dbReference>
<keyword evidence="1" id="KW-1133">Transmembrane helix</keyword>
<organism evidence="2 3">
    <name type="scientific">Micromonospora rosaria</name>
    <dbReference type="NCBI Taxonomy" id="47874"/>
    <lineage>
        <taxon>Bacteria</taxon>
        <taxon>Bacillati</taxon>
        <taxon>Actinomycetota</taxon>
        <taxon>Actinomycetes</taxon>
        <taxon>Micromonosporales</taxon>
        <taxon>Micromonosporaceae</taxon>
        <taxon>Micromonospora</taxon>
    </lineage>
</organism>
<accession>A0A136PX62</accession>
<feature type="transmembrane region" description="Helical" evidence="1">
    <location>
        <begin position="38"/>
        <end position="60"/>
    </location>
</feature>
<dbReference type="Proteomes" id="UP000070620">
    <property type="component" value="Unassembled WGS sequence"/>
</dbReference>